<keyword evidence="4 6" id="KW-1133">Transmembrane helix</keyword>
<dbReference type="Pfam" id="PF07690">
    <property type="entry name" value="MFS_1"/>
    <property type="match status" value="1"/>
</dbReference>
<dbReference type="InterPro" id="IPR036259">
    <property type="entry name" value="MFS_trans_sf"/>
</dbReference>
<evidence type="ECO:0000313" key="8">
    <source>
        <dbReference type="Proteomes" id="UP001595900"/>
    </source>
</evidence>
<dbReference type="Gene3D" id="1.20.1250.20">
    <property type="entry name" value="MFS general substrate transporter like domains"/>
    <property type="match status" value="1"/>
</dbReference>
<sequence length="434" mass="45794">MTGISADTSAEDARALKSLGLPFWLYWSGQTAASLGGAIAQFALPLIVFQLTGSGLALGAGFAVSLVPQLLFGLVIGALGDRMDRRRVMVVTDFARAACIAVVPILALAGLLDVVTIYAVLFVQSVLGIFFQTASNAGVPRLVRREQLVRANGQLQVGSSAAMIVGPFLAGLAVTVLPVTLLLFAESATFLISAITIVCIRVRLNEERRVRNSLEPVVTKLVREIGEGLSYVWRDATLRNISIMMAIINFAGTTVTAQLPLFVKRQFGVGESRLAWFYVAAGVGILLITSISGIIRKRAGVRLALFGCLSLEGAFTILLGITTHYWLALVFWAVSSGASVLFNVYTMSLRQALVPDELMSRVMSVAAVVAWSAIPLGALVGGAVIQAVRAPGIVYAGIGCTSLLVVALFLRSDLGRDVASANRVSPADDGGGRA</sequence>
<keyword evidence="5 6" id="KW-0472">Membrane</keyword>
<feature type="transmembrane region" description="Helical" evidence="6">
    <location>
        <begin position="393"/>
        <end position="410"/>
    </location>
</feature>
<evidence type="ECO:0000256" key="2">
    <source>
        <dbReference type="ARBA" id="ARBA00022475"/>
    </source>
</evidence>
<dbReference type="SUPFAM" id="SSF103473">
    <property type="entry name" value="MFS general substrate transporter"/>
    <property type="match status" value="1"/>
</dbReference>
<dbReference type="PANTHER" id="PTHR23513">
    <property type="entry name" value="INTEGRAL MEMBRANE EFFLUX PROTEIN-RELATED"/>
    <property type="match status" value="1"/>
</dbReference>
<feature type="transmembrane region" description="Helical" evidence="6">
    <location>
        <begin position="243"/>
        <end position="263"/>
    </location>
</feature>
<feature type="transmembrane region" description="Helical" evidence="6">
    <location>
        <begin position="275"/>
        <end position="294"/>
    </location>
</feature>
<evidence type="ECO:0000256" key="1">
    <source>
        <dbReference type="ARBA" id="ARBA00004651"/>
    </source>
</evidence>
<reference evidence="8" key="1">
    <citation type="journal article" date="2019" name="Int. J. Syst. Evol. Microbiol.">
        <title>The Global Catalogue of Microorganisms (GCM) 10K type strain sequencing project: providing services to taxonomists for standard genome sequencing and annotation.</title>
        <authorList>
            <consortium name="The Broad Institute Genomics Platform"/>
            <consortium name="The Broad Institute Genome Sequencing Center for Infectious Disease"/>
            <person name="Wu L."/>
            <person name="Ma J."/>
        </authorList>
    </citation>
    <scope>NUCLEOTIDE SEQUENCE [LARGE SCALE GENOMIC DNA]</scope>
    <source>
        <strain evidence="8">CGMCC 1.10363</strain>
    </source>
</reference>
<feature type="transmembrane region" description="Helical" evidence="6">
    <location>
        <begin position="301"/>
        <end position="319"/>
    </location>
</feature>
<feature type="transmembrane region" description="Helical" evidence="6">
    <location>
        <begin position="155"/>
        <end position="177"/>
    </location>
</feature>
<keyword evidence="8" id="KW-1185">Reference proteome</keyword>
<feature type="transmembrane region" description="Helical" evidence="6">
    <location>
        <begin position="365"/>
        <end position="387"/>
    </location>
</feature>
<evidence type="ECO:0000256" key="4">
    <source>
        <dbReference type="ARBA" id="ARBA00022989"/>
    </source>
</evidence>
<comment type="subcellular location">
    <subcellularLocation>
        <location evidence="1">Cell membrane</location>
        <topology evidence="1">Multi-pass membrane protein</topology>
    </subcellularLocation>
</comment>
<evidence type="ECO:0000256" key="5">
    <source>
        <dbReference type="ARBA" id="ARBA00023136"/>
    </source>
</evidence>
<feature type="transmembrane region" description="Helical" evidence="6">
    <location>
        <begin position="24"/>
        <end position="49"/>
    </location>
</feature>
<name>A0ABV8QB35_9MICO</name>
<accession>A0ABV8QB35</accession>
<dbReference type="PANTHER" id="PTHR23513:SF6">
    <property type="entry name" value="MAJOR FACILITATOR SUPERFAMILY ASSOCIATED DOMAIN-CONTAINING PROTEIN"/>
    <property type="match status" value="1"/>
</dbReference>
<dbReference type="CDD" id="cd06173">
    <property type="entry name" value="MFS_MefA_like"/>
    <property type="match status" value="1"/>
</dbReference>
<keyword evidence="3 6" id="KW-0812">Transmembrane</keyword>
<dbReference type="EMBL" id="JBHSCN010000006">
    <property type="protein sequence ID" value="MFC4244878.1"/>
    <property type="molecule type" value="Genomic_DNA"/>
</dbReference>
<comment type="caution">
    <text evidence="7">The sequence shown here is derived from an EMBL/GenBank/DDBJ whole genome shotgun (WGS) entry which is preliminary data.</text>
</comment>
<evidence type="ECO:0000313" key="7">
    <source>
        <dbReference type="EMBL" id="MFC4244878.1"/>
    </source>
</evidence>
<evidence type="ECO:0000256" key="3">
    <source>
        <dbReference type="ARBA" id="ARBA00022692"/>
    </source>
</evidence>
<protein>
    <submittedName>
        <fullName evidence="7">MFS transporter</fullName>
    </submittedName>
</protein>
<feature type="transmembrane region" description="Helical" evidence="6">
    <location>
        <begin position="325"/>
        <end position="345"/>
    </location>
</feature>
<dbReference type="Proteomes" id="UP001595900">
    <property type="component" value="Unassembled WGS sequence"/>
</dbReference>
<proteinExistence type="predicted"/>
<dbReference type="RefSeq" id="WP_390231136.1">
    <property type="nucleotide sequence ID" value="NZ_JBHSCN010000006.1"/>
</dbReference>
<organism evidence="7 8">
    <name type="scientific">Gryllotalpicola reticulitermitis</name>
    <dbReference type="NCBI Taxonomy" id="1184153"/>
    <lineage>
        <taxon>Bacteria</taxon>
        <taxon>Bacillati</taxon>
        <taxon>Actinomycetota</taxon>
        <taxon>Actinomycetes</taxon>
        <taxon>Micrococcales</taxon>
        <taxon>Microbacteriaceae</taxon>
        <taxon>Gryllotalpicola</taxon>
    </lineage>
</organism>
<feature type="transmembrane region" description="Helical" evidence="6">
    <location>
        <begin position="55"/>
        <end position="76"/>
    </location>
</feature>
<evidence type="ECO:0000256" key="6">
    <source>
        <dbReference type="SAM" id="Phobius"/>
    </source>
</evidence>
<keyword evidence="2" id="KW-1003">Cell membrane</keyword>
<dbReference type="InterPro" id="IPR011701">
    <property type="entry name" value="MFS"/>
</dbReference>
<gene>
    <name evidence="7" type="ORF">ACFOYW_16005</name>
</gene>